<dbReference type="SUPFAM" id="SSF81321">
    <property type="entry name" value="Family A G protein-coupled receptor-like"/>
    <property type="match status" value="1"/>
</dbReference>
<keyword evidence="7 8" id="KW-0807">Transducer</keyword>
<evidence type="ECO:0000256" key="5">
    <source>
        <dbReference type="ARBA" id="ARBA00023136"/>
    </source>
</evidence>
<dbReference type="InterPro" id="IPR017452">
    <property type="entry name" value="GPCR_Rhodpsn_7TM"/>
</dbReference>
<dbReference type="InterPro" id="IPR000276">
    <property type="entry name" value="GPCR_Rhodpsn"/>
</dbReference>
<feature type="region of interest" description="Disordered" evidence="9">
    <location>
        <begin position="298"/>
        <end position="380"/>
    </location>
</feature>
<dbReference type="EMBL" id="LSMT01000075">
    <property type="protein sequence ID" value="PFX28869.1"/>
    <property type="molecule type" value="Genomic_DNA"/>
</dbReference>
<dbReference type="AlphaFoldDB" id="A0A2B4SIC6"/>
<evidence type="ECO:0000256" key="8">
    <source>
        <dbReference type="RuleBase" id="RU000688"/>
    </source>
</evidence>
<comment type="subcellular location">
    <subcellularLocation>
        <location evidence="1">Membrane</location>
        <topology evidence="1">Multi-pass membrane protein</topology>
    </subcellularLocation>
</comment>
<dbReference type="PANTHER" id="PTHR24240">
    <property type="entry name" value="OPSIN"/>
    <property type="match status" value="1"/>
</dbReference>
<feature type="compositionally biased region" description="Polar residues" evidence="9">
    <location>
        <begin position="303"/>
        <end position="317"/>
    </location>
</feature>
<keyword evidence="13" id="KW-1185">Reference proteome</keyword>
<dbReference type="PROSITE" id="PS00237">
    <property type="entry name" value="G_PROTEIN_RECEP_F1_1"/>
    <property type="match status" value="1"/>
</dbReference>
<feature type="region of interest" description="Disordered" evidence="9">
    <location>
        <begin position="228"/>
        <end position="250"/>
    </location>
</feature>
<organism evidence="12 13">
    <name type="scientific">Stylophora pistillata</name>
    <name type="common">Smooth cauliflower coral</name>
    <dbReference type="NCBI Taxonomy" id="50429"/>
    <lineage>
        <taxon>Eukaryota</taxon>
        <taxon>Metazoa</taxon>
        <taxon>Cnidaria</taxon>
        <taxon>Anthozoa</taxon>
        <taxon>Hexacorallia</taxon>
        <taxon>Scleractinia</taxon>
        <taxon>Astrocoeniina</taxon>
        <taxon>Pocilloporidae</taxon>
        <taxon>Stylophora</taxon>
    </lineage>
</organism>
<evidence type="ECO:0000259" key="11">
    <source>
        <dbReference type="PROSITE" id="PS50262"/>
    </source>
</evidence>
<evidence type="ECO:0000256" key="7">
    <source>
        <dbReference type="ARBA" id="ARBA00023224"/>
    </source>
</evidence>
<feature type="transmembrane region" description="Helical" evidence="10">
    <location>
        <begin position="108"/>
        <end position="130"/>
    </location>
</feature>
<feature type="transmembrane region" description="Helical" evidence="10">
    <location>
        <begin position="64"/>
        <end position="88"/>
    </location>
</feature>
<feature type="transmembrane region" description="Helical" evidence="10">
    <location>
        <begin position="168"/>
        <end position="195"/>
    </location>
</feature>
<protein>
    <submittedName>
        <fullName evidence="12">Melanopsin</fullName>
    </submittedName>
</protein>
<feature type="domain" description="G-protein coupled receptors family 1 profile" evidence="11">
    <location>
        <begin position="1"/>
        <end position="184"/>
    </location>
</feature>
<dbReference type="Pfam" id="PF00001">
    <property type="entry name" value="7tm_1"/>
    <property type="match status" value="1"/>
</dbReference>
<keyword evidence="2 8" id="KW-0812">Transmembrane</keyword>
<keyword evidence="4 8" id="KW-0297">G-protein coupled receptor</keyword>
<reference evidence="13" key="1">
    <citation type="journal article" date="2017" name="bioRxiv">
        <title>Comparative analysis of the genomes of Stylophora pistillata and Acropora digitifera provides evidence for extensive differences between species of corals.</title>
        <authorList>
            <person name="Voolstra C.R."/>
            <person name="Li Y."/>
            <person name="Liew Y.J."/>
            <person name="Baumgarten S."/>
            <person name="Zoccola D."/>
            <person name="Flot J.-F."/>
            <person name="Tambutte S."/>
            <person name="Allemand D."/>
            <person name="Aranda M."/>
        </authorList>
    </citation>
    <scope>NUCLEOTIDE SEQUENCE [LARGE SCALE GENOMIC DNA]</scope>
</reference>
<feature type="compositionally biased region" description="Acidic residues" evidence="9">
    <location>
        <begin position="348"/>
        <end position="364"/>
    </location>
</feature>
<feature type="compositionally biased region" description="Basic and acidic residues" evidence="9">
    <location>
        <begin position="335"/>
        <end position="347"/>
    </location>
</feature>
<evidence type="ECO:0000256" key="3">
    <source>
        <dbReference type="ARBA" id="ARBA00022989"/>
    </source>
</evidence>
<sequence length="380" mass="43855">MPFWIMSLYKGKWNLSQKWCEVSASVLDTLGLASILTMSLIALNRYVKVVKRALYIKLFPSKRFAWLCSGVVWLVSVLIATPPLYGWGKMSYDPDYFHCTFNWKEGHYSYAMLIGGVFNTTTFAIFYCYWKIYQTVKESTDNVNANVAQNGVGAPRFHRTDVKVLKSCFAVVCSFLLTWCPTAISVFVISAGVYIPHEALKVKTVKKYHEHIRRCALGKTTEEVKMKKRKNLRKERKYERRKSDLKGQKETLAYSKLTKEHMSTDYDANNSEEEGGWISRPPSYRSHALNNFFRKLGERSQRAESSVNKRWQRTNSKVGEEADKEPPVGTSKWALNDEWRAHLKQVEEDNDSGQDEADDSGDEQEDRHEESSSEEEIEIV</sequence>
<dbReference type="OrthoDB" id="2101615at2759"/>
<dbReference type="GO" id="GO:0016020">
    <property type="term" value="C:membrane"/>
    <property type="evidence" value="ECO:0007669"/>
    <property type="project" value="UniProtKB-SubCell"/>
</dbReference>
<name>A0A2B4SIC6_STYPI</name>
<dbReference type="PRINTS" id="PR00237">
    <property type="entry name" value="GPCRRHODOPSN"/>
</dbReference>
<dbReference type="Gene3D" id="1.20.1070.10">
    <property type="entry name" value="Rhodopsin 7-helix transmembrane proteins"/>
    <property type="match status" value="1"/>
</dbReference>
<accession>A0A2B4SIC6</accession>
<dbReference type="CDD" id="cd00637">
    <property type="entry name" value="7tm_classA_rhodopsin-like"/>
    <property type="match status" value="1"/>
</dbReference>
<evidence type="ECO:0000256" key="6">
    <source>
        <dbReference type="ARBA" id="ARBA00023170"/>
    </source>
</evidence>
<evidence type="ECO:0000256" key="9">
    <source>
        <dbReference type="SAM" id="MobiDB-lite"/>
    </source>
</evidence>
<evidence type="ECO:0000256" key="1">
    <source>
        <dbReference type="ARBA" id="ARBA00004141"/>
    </source>
</evidence>
<dbReference type="InterPro" id="IPR050125">
    <property type="entry name" value="GPCR_opsins"/>
</dbReference>
<feature type="compositionally biased region" description="Basic and acidic residues" evidence="9">
    <location>
        <begin position="236"/>
        <end position="249"/>
    </location>
</feature>
<comment type="caution">
    <text evidence="12">The sequence shown here is derived from an EMBL/GenBank/DDBJ whole genome shotgun (WGS) entry which is preliminary data.</text>
</comment>
<evidence type="ECO:0000256" key="10">
    <source>
        <dbReference type="SAM" id="Phobius"/>
    </source>
</evidence>
<keyword evidence="3 10" id="KW-1133">Transmembrane helix</keyword>
<keyword evidence="5 10" id="KW-0472">Membrane</keyword>
<feature type="region of interest" description="Disordered" evidence="9">
    <location>
        <begin position="263"/>
        <end position="282"/>
    </location>
</feature>
<dbReference type="GO" id="GO:0004930">
    <property type="term" value="F:G protein-coupled receptor activity"/>
    <property type="evidence" value="ECO:0007669"/>
    <property type="project" value="UniProtKB-KW"/>
</dbReference>
<dbReference type="STRING" id="50429.A0A2B4SIC6"/>
<evidence type="ECO:0000313" key="13">
    <source>
        <dbReference type="Proteomes" id="UP000225706"/>
    </source>
</evidence>
<evidence type="ECO:0000256" key="4">
    <source>
        <dbReference type="ARBA" id="ARBA00023040"/>
    </source>
</evidence>
<dbReference type="Proteomes" id="UP000225706">
    <property type="component" value="Unassembled WGS sequence"/>
</dbReference>
<comment type="similarity">
    <text evidence="8">Belongs to the G-protein coupled receptor 1 family.</text>
</comment>
<gene>
    <name evidence="12" type="primary">OPN4</name>
    <name evidence="12" type="ORF">AWC38_SpisGene6367</name>
</gene>
<dbReference type="PROSITE" id="PS50262">
    <property type="entry name" value="G_PROTEIN_RECEP_F1_2"/>
    <property type="match status" value="1"/>
</dbReference>
<feature type="transmembrane region" description="Helical" evidence="10">
    <location>
        <begin position="22"/>
        <end position="43"/>
    </location>
</feature>
<keyword evidence="6 8" id="KW-0675">Receptor</keyword>
<evidence type="ECO:0000256" key="2">
    <source>
        <dbReference type="ARBA" id="ARBA00022692"/>
    </source>
</evidence>
<evidence type="ECO:0000313" key="12">
    <source>
        <dbReference type="EMBL" id="PFX28869.1"/>
    </source>
</evidence>
<proteinExistence type="inferred from homology"/>